<dbReference type="InterPro" id="IPR006626">
    <property type="entry name" value="PbH1"/>
</dbReference>
<keyword evidence="1" id="KW-0732">Signal</keyword>
<dbReference type="RefSeq" id="WP_289447460.1">
    <property type="nucleotide sequence ID" value="NZ_JAUCGR010000003.1"/>
</dbReference>
<dbReference type="InterPro" id="IPR012334">
    <property type="entry name" value="Pectin_lyas_fold"/>
</dbReference>
<proteinExistence type="predicted"/>
<dbReference type="Proteomes" id="UP001321453">
    <property type="component" value="Unassembled WGS sequence"/>
</dbReference>
<gene>
    <name evidence="3" type="ORF">QRT05_11740</name>
</gene>
<dbReference type="Gene3D" id="2.160.20.10">
    <property type="entry name" value="Single-stranded right-handed beta-helix, Pectin lyase-like"/>
    <property type="match status" value="1"/>
</dbReference>
<sequence length="370" mass="37871">MRLRSALSSSAVTALVAGVLTATSLLVAAPAGAATGPACGDVLTVDSVLRADLECEDDALRLAPGVDLDLGGHTIEATGQFGTAIWVASAGDTQIRRGAVRGFATGVAIYGVDGRPGGSLRIDRVRFASNIDGVDASGQPGTGAYGKPTTVTRSVFVDNGRTGINAVQGRPLTVERSVFTANQTGVFVGDGQAAVTASHFERNDAALALTQTRGTVERSTFVDNPRAVVTRREASLTVTGSTFVGSDVAVDAEAAEAAVSRSRFLANATAVVVGGAGGSVTDSTFRWNGTTIRLAETPWAPTLIRGNTFTRNGHGLWLEEADASVSIGDNEARRNEGWGIRAPGATDLGGDVAQGNGNDPQCVGVSCARR</sequence>
<dbReference type="SMART" id="SM00710">
    <property type="entry name" value="PbH1"/>
    <property type="match status" value="8"/>
</dbReference>
<keyword evidence="4" id="KW-1185">Reference proteome</keyword>
<feature type="domain" description="Right handed beta helix" evidence="2">
    <location>
        <begin position="84"/>
        <end position="243"/>
    </location>
</feature>
<feature type="signal peptide" evidence="1">
    <location>
        <begin position="1"/>
        <end position="33"/>
    </location>
</feature>
<protein>
    <submittedName>
        <fullName evidence="3">Right-handed parallel beta-helix repeat-containing protein</fullName>
    </submittedName>
</protein>
<dbReference type="EMBL" id="JAUCGR010000003">
    <property type="protein sequence ID" value="MDM7832007.1"/>
    <property type="molecule type" value="Genomic_DNA"/>
</dbReference>
<dbReference type="Pfam" id="PF13229">
    <property type="entry name" value="Beta_helix"/>
    <property type="match status" value="1"/>
</dbReference>
<evidence type="ECO:0000313" key="3">
    <source>
        <dbReference type="EMBL" id="MDM7832007.1"/>
    </source>
</evidence>
<comment type="caution">
    <text evidence="3">The sequence shown here is derived from an EMBL/GenBank/DDBJ whole genome shotgun (WGS) entry which is preliminary data.</text>
</comment>
<evidence type="ECO:0000313" key="4">
    <source>
        <dbReference type="Proteomes" id="UP001321453"/>
    </source>
</evidence>
<dbReference type="InterPro" id="IPR039448">
    <property type="entry name" value="Beta_helix"/>
</dbReference>
<evidence type="ECO:0000256" key="1">
    <source>
        <dbReference type="SAM" id="SignalP"/>
    </source>
</evidence>
<dbReference type="SUPFAM" id="SSF51126">
    <property type="entry name" value="Pectin lyase-like"/>
    <property type="match status" value="1"/>
</dbReference>
<evidence type="ECO:0000259" key="2">
    <source>
        <dbReference type="Pfam" id="PF13229"/>
    </source>
</evidence>
<accession>A0ABT7S8R4</accession>
<name>A0ABT7S8R4_9CELL</name>
<reference evidence="3 4" key="1">
    <citation type="submission" date="2023-06" db="EMBL/GenBank/DDBJ databases">
        <title>Cellulomonas sp. MW9 Whole genome sequence.</title>
        <authorList>
            <person name="Park S."/>
        </authorList>
    </citation>
    <scope>NUCLEOTIDE SEQUENCE [LARGE SCALE GENOMIC DNA]</scope>
    <source>
        <strain evidence="3 4">MW9</strain>
    </source>
</reference>
<feature type="chain" id="PRO_5047099229" evidence="1">
    <location>
        <begin position="34"/>
        <end position="370"/>
    </location>
</feature>
<organism evidence="3 4">
    <name type="scientific">Cellulomonas edaphi</name>
    <dbReference type="NCBI Taxonomy" id="3053468"/>
    <lineage>
        <taxon>Bacteria</taxon>
        <taxon>Bacillati</taxon>
        <taxon>Actinomycetota</taxon>
        <taxon>Actinomycetes</taxon>
        <taxon>Micrococcales</taxon>
        <taxon>Cellulomonadaceae</taxon>
        <taxon>Cellulomonas</taxon>
    </lineage>
</organism>
<dbReference type="InterPro" id="IPR011050">
    <property type="entry name" value="Pectin_lyase_fold/virulence"/>
</dbReference>